<feature type="repeat" description="ANK" evidence="3">
    <location>
        <begin position="264"/>
        <end position="288"/>
    </location>
</feature>
<accession>A0AAD1UR76</accession>
<dbReference type="InterPro" id="IPR002110">
    <property type="entry name" value="Ankyrin_rpt"/>
</dbReference>
<dbReference type="InterPro" id="IPR036770">
    <property type="entry name" value="Ankyrin_rpt-contain_sf"/>
</dbReference>
<evidence type="ECO:0000256" key="2">
    <source>
        <dbReference type="ARBA" id="ARBA00023043"/>
    </source>
</evidence>
<keyword evidence="1" id="KW-0677">Repeat</keyword>
<sequence length="334" mass="38413">MEYEWAWGSQPQTFCYRFMKEDSKEIFQSAEDPSVFYYTEEFLEDLGKNPDQYKSHLKSKFTMKDSMKLSNHEDNFLHLLFKASDVETIKQFCQDLCDSDPQVFLELLDQENKVGWTPIYCIFNKNSVDLLETIVNFDKQIRKSESSHIVKHVCNTGSVLIKACEVSSTTKGEESLKCLEYLLSPPISLDVNQPDHEGCTPLYMACYKGNHSVAKYLLDNGANPGVLCVNGSNSLHICAERDFMDVLKLLCEHQKDLIYTQDDEGNTPLHIASLWSHMGILEYLWELGEKKLVEIRNHDGDTAYELAYEENQIYAHEFLCEKMGINTNTICSLL</sequence>
<keyword evidence="5" id="KW-1185">Reference proteome</keyword>
<name>A0AAD1UR76_EUPCR</name>
<dbReference type="PROSITE" id="PS50088">
    <property type="entry name" value="ANK_REPEAT"/>
    <property type="match status" value="2"/>
</dbReference>
<evidence type="ECO:0000256" key="1">
    <source>
        <dbReference type="ARBA" id="ARBA00022737"/>
    </source>
</evidence>
<gene>
    <name evidence="4" type="ORF">ECRASSUSDP1_LOCUS12972</name>
</gene>
<dbReference type="PANTHER" id="PTHR24198">
    <property type="entry name" value="ANKYRIN REPEAT AND PROTEIN KINASE DOMAIN-CONTAINING PROTEIN"/>
    <property type="match status" value="1"/>
</dbReference>
<feature type="repeat" description="ANK" evidence="3">
    <location>
        <begin position="197"/>
        <end position="223"/>
    </location>
</feature>
<dbReference type="PROSITE" id="PS50297">
    <property type="entry name" value="ANK_REP_REGION"/>
    <property type="match status" value="2"/>
</dbReference>
<dbReference type="SUPFAM" id="SSF48403">
    <property type="entry name" value="Ankyrin repeat"/>
    <property type="match status" value="1"/>
</dbReference>
<dbReference type="PANTHER" id="PTHR24198:SF165">
    <property type="entry name" value="ANKYRIN REPEAT-CONTAINING PROTEIN-RELATED"/>
    <property type="match status" value="1"/>
</dbReference>
<dbReference type="Gene3D" id="1.25.40.20">
    <property type="entry name" value="Ankyrin repeat-containing domain"/>
    <property type="match status" value="1"/>
</dbReference>
<dbReference type="Pfam" id="PF12796">
    <property type="entry name" value="Ank_2"/>
    <property type="match status" value="2"/>
</dbReference>
<evidence type="ECO:0000313" key="4">
    <source>
        <dbReference type="EMBL" id="CAI2371647.1"/>
    </source>
</evidence>
<dbReference type="AlphaFoldDB" id="A0AAD1UR76"/>
<evidence type="ECO:0000256" key="3">
    <source>
        <dbReference type="PROSITE-ProRule" id="PRU00023"/>
    </source>
</evidence>
<dbReference type="EMBL" id="CAMPGE010012894">
    <property type="protein sequence ID" value="CAI2371647.1"/>
    <property type="molecule type" value="Genomic_DNA"/>
</dbReference>
<keyword evidence="2 3" id="KW-0040">ANK repeat</keyword>
<comment type="caution">
    <text evidence="4">The sequence shown here is derived from an EMBL/GenBank/DDBJ whole genome shotgun (WGS) entry which is preliminary data.</text>
</comment>
<dbReference type="Proteomes" id="UP001295684">
    <property type="component" value="Unassembled WGS sequence"/>
</dbReference>
<dbReference type="SMART" id="SM00248">
    <property type="entry name" value="ANK"/>
    <property type="match status" value="6"/>
</dbReference>
<proteinExistence type="predicted"/>
<reference evidence="4" key="1">
    <citation type="submission" date="2023-07" db="EMBL/GenBank/DDBJ databases">
        <authorList>
            <consortium name="AG Swart"/>
            <person name="Singh M."/>
            <person name="Singh A."/>
            <person name="Seah K."/>
            <person name="Emmerich C."/>
        </authorList>
    </citation>
    <scope>NUCLEOTIDE SEQUENCE</scope>
    <source>
        <strain evidence="4">DP1</strain>
    </source>
</reference>
<evidence type="ECO:0008006" key="6">
    <source>
        <dbReference type="Google" id="ProtNLM"/>
    </source>
</evidence>
<organism evidence="4 5">
    <name type="scientific">Euplotes crassus</name>
    <dbReference type="NCBI Taxonomy" id="5936"/>
    <lineage>
        <taxon>Eukaryota</taxon>
        <taxon>Sar</taxon>
        <taxon>Alveolata</taxon>
        <taxon>Ciliophora</taxon>
        <taxon>Intramacronucleata</taxon>
        <taxon>Spirotrichea</taxon>
        <taxon>Hypotrichia</taxon>
        <taxon>Euplotida</taxon>
        <taxon>Euplotidae</taxon>
        <taxon>Moneuplotes</taxon>
    </lineage>
</organism>
<evidence type="ECO:0000313" key="5">
    <source>
        <dbReference type="Proteomes" id="UP001295684"/>
    </source>
</evidence>
<protein>
    <recommendedName>
        <fullName evidence="6">Ankyrin repeat protein</fullName>
    </recommendedName>
</protein>